<name>A0AB72UJQ5_9PROT</name>
<dbReference type="GeneID" id="31929888"/>
<dbReference type="InterPro" id="IPR011604">
    <property type="entry name" value="PDDEXK-like_dom_sf"/>
</dbReference>
<accession>A0AB72UJQ5</accession>
<dbReference type="AlphaFoldDB" id="A0AB72UJQ5"/>
<dbReference type="EMBL" id="CP004389">
    <property type="protein sequence ID" value="AJD54320.1"/>
    <property type="molecule type" value="Genomic_DNA"/>
</dbReference>
<evidence type="ECO:0000313" key="3">
    <source>
        <dbReference type="Proteomes" id="UP000007127"/>
    </source>
</evidence>
<feature type="region of interest" description="Disordered" evidence="1">
    <location>
        <begin position="575"/>
        <end position="599"/>
    </location>
</feature>
<proteinExistence type="predicted"/>
<sequence length="607" mass="67827">MMMTKLDRTILAPVVEKLTAAVIKNFYQKEHLSEGLVGKWIWDVLADQRFDDKTPRAAAEEIKWLVRRGSGLSGSEIAPLILDKFNKFHPFSSTREVVAQKLFKHAPFQDPRYFVDTQRGHKIEDIARARFREIAPSMGLRPNDGIIDTLRNYRHPTISSMIGTPDEAADDLINHNTIVIADYKAPRPNGTQLEPRDFSSLVSNLLTPENEELLPVDENDGKLFDYFLQMHQYGILERERRGDPDVNIRLILVRWCGVRGDIVIDELPWSEDIAQMICETHKEIWADFVMTGTLPEFRKLPELDERDVSDELQELSSHYVMAKMLENAAKEVASEIQGKFKEWVSATGYLSTKLMLGYLDVTGKPQYEEEAIINLAIQYGIDPDEFRGPSKSIDYARTLEEIATLLKDHSNDVTRFDRIQSILDAAPVVPGSLDTEKLAKAILDAGGDPTFIRDQSIAFRTPQGKSERAQTVKAVKSLAKKMLQSMIDASISRGPDDMAEITARMSDSIKALKDEEDLSTADLIERVNIEIAHALQNEVVDTSFAGVTDEFDIGGEGQAPTVSLPPVPGGFPTRPVEADSSENPATLSRGGFSGVRGNGTEGMLYDM</sequence>
<gene>
    <name evidence="2" type="ORF">TH3_21238</name>
</gene>
<organism evidence="2 3">
    <name type="scientific">Thalassospira xiamenensis M-5 = DSM 17429</name>
    <dbReference type="NCBI Taxonomy" id="1123366"/>
    <lineage>
        <taxon>Bacteria</taxon>
        <taxon>Pseudomonadati</taxon>
        <taxon>Pseudomonadota</taxon>
        <taxon>Alphaproteobacteria</taxon>
        <taxon>Rhodospirillales</taxon>
        <taxon>Thalassospiraceae</taxon>
        <taxon>Thalassospira</taxon>
    </lineage>
</organism>
<evidence type="ECO:0000313" key="2">
    <source>
        <dbReference type="EMBL" id="AJD54320.1"/>
    </source>
</evidence>
<geneLocation type="plasmid" evidence="3"/>
<dbReference type="Gene3D" id="3.90.320.10">
    <property type="match status" value="1"/>
</dbReference>
<reference evidence="2 3" key="1">
    <citation type="journal article" date="2012" name="J. Bacteriol.">
        <title>Genome sequence of Thalassospira xiamenensis type strain M-5.</title>
        <authorList>
            <person name="Lai Q."/>
            <person name="Shao Z."/>
        </authorList>
    </citation>
    <scope>NUCLEOTIDE SEQUENCE [LARGE SCALE GENOMIC DNA]</scope>
    <source>
        <strain evidence="2 3">M-5</strain>
    </source>
</reference>
<dbReference type="Proteomes" id="UP000007127">
    <property type="component" value="Plasmid"/>
</dbReference>
<keyword evidence="2" id="KW-0614">Plasmid</keyword>
<evidence type="ECO:0000256" key="1">
    <source>
        <dbReference type="SAM" id="MobiDB-lite"/>
    </source>
</evidence>
<dbReference type="RefSeq" id="WP_007091744.1">
    <property type="nucleotide sequence ID" value="NZ_CP004389.1"/>
</dbReference>
<dbReference type="KEGG" id="txi:TH3_21238"/>
<protein>
    <submittedName>
        <fullName evidence="2">Uncharacterized protein</fullName>
    </submittedName>
</protein>